<evidence type="ECO:0000259" key="7">
    <source>
        <dbReference type="PROSITE" id="PS50011"/>
    </source>
</evidence>
<feature type="binding site" evidence="6">
    <location>
        <position position="97"/>
    </location>
    <ligand>
        <name>ATP</name>
        <dbReference type="ChEBI" id="CHEBI:30616"/>
    </ligand>
</feature>
<dbReference type="GO" id="GO:0005634">
    <property type="term" value="C:nucleus"/>
    <property type="evidence" value="ECO:0007669"/>
    <property type="project" value="TreeGrafter"/>
</dbReference>
<dbReference type="InterPro" id="IPR011009">
    <property type="entry name" value="Kinase-like_dom_sf"/>
</dbReference>
<dbReference type="WBParaSite" id="PSAMB.scaffold8876size5666.g31866.t1">
    <property type="protein sequence ID" value="PSAMB.scaffold8876size5666.g31866.t1"/>
    <property type="gene ID" value="PSAMB.scaffold8876size5666.g31866"/>
</dbReference>
<feature type="domain" description="Protein kinase" evidence="7">
    <location>
        <begin position="68"/>
        <end position="480"/>
    </location>
</feature>
<dbReference type="Pfam" id="PF00069">
    <property type="entry name" value="Pkinase"/>
    <property type="match status" value="2"/>
</dbReference>
<dbReference type="PROSITE" id="PS50011">
    <property type="entry name" value="PROTEIN_KINASE_DOM"/>
    <property type="match status" value="1"/>
</dbReference>
<dbReference type="InterPro" id="IPR008271">
    <property type="entry name" value="Ser/Thr_kinase_AS"/>
</dbReference>
<name>A0A914XKI1_9BILA</name>
<dbReference type="PROSITE" id="PS00108">
    <property type="entry name" value="PROTEIN_KINASE_ST"/>
    <property type="match status" value="1"/>
</dbReference>
<dbReference type="PANTHER" id="PTHR11042">
    <property type="entry name" value="EUKARYOTIC TRANSLATION INITIATION FACTOR 2-ALPHA KINASE EIF2-ALPHA KINASE -RELATED"/>
    <property type="match status" value="1"/>
</dbReference>
<dbReference type="Gene3D" id="3.30.930.10">
    <property type="entry name" value="Bira Bifunctional Protein, Domain 2"/>
    <property type="match status" value="1"/>
</dbReference>
<sequence>MPTAGPPLVYSTTASFFKVCAIFWGDGPAQRRNTLYDSLASSSVVNDDELRFDEISAGGQQSRLGQEFSLLKWLGKGGFGDVILVRNKLDGNVYAIKRIPLNPRSKELNKKIIREAKLFSRLNHENVVRYFNSWIEATSKPVQQENDTAAAHQTAPGNFSELFMQSNLRDLEENAPAMADASGDWSTSFVRQESLSSDSSSDSGDESALASNARFASSFRGYRSASSSDAEIIFEGNSSESEHDASDIMSNVEEDNSKEDIAKTTEDNISRVLYIQMEFCERSTLRRTIDAQELTSSSRRVWRLFREMLEGLKYIHSRGMIHRDIKPVNIFLDGQDHVKIGDFGLATEDLPSMDVVAACTSIDESLSHGLTTDIGTALYVAPELTIPRKAGVKAPQYTSKVDIFSVGIVLFEMFFRPLEPGMERIRILTDIRNGPIFPADFGDSLSVITREIAKKVISSTLDPDATNRPTAEELLAREDIPGVELRDSETQMVLRATSDQQSHIFRRIMESLFGRTPSSTQDYCFDQSIYKDDLLVEKALRMNRVEQKLAEMFKIHGAAPLATPLITPASALARTFFPPRQQSTPYLLMDESGLIVSLPCDLRYGFARLAARSAISPFKRYAFGKAYLSGEKEEHPKEVAECAIDFVTAMGSAVTSTAEMLCILHQIGREMVAVDGRRCSLRLGHIKLVKAALLHTGVVDDNEQKRIIQVLPNAMAAKFDAQKFANEMALPLTAAAKLHDVLKREGPLDKIVAELRILTKTSNATVAKLTKEALTDLEKIKTALDVLLASDKNTDPISLTIAVGLVQSPNIYMDGVIFTASAELAGKKRKVDTVFAVGGRYDTLVKTISQSNLDPSLKIARCAIGCSIWMDLLAEVSGSVSDDASSSVLVCSQSGEKDKLVKEKEKLAFVRQLWAAGIPADFRQEPIDEREDLAEYCKNKGFAHLATMLEGDMVLLKTFDAERDREMKFNREMAIEAIRETKSPATDSFIASSLVTPSSSIKTYVPDTVHGAYSAGPAAATFANVKIRFAMRERPPTHARKRLENQIWTVLSPTVSKY</sequence>
<dbReference type="SUPFAM" id="SSF55681">
    <property type="entry name" value="Class II aaRS and biotin synthetases"/>
    <property type="match status" value="1"/>
</dbReference>
<proteinExistence type="inferred from homology"/>
<evidence type="ECO:0000256" key="2">
    <source>
        <dbReference type="ARBA" id="ARBA00022741"/>
    </source>
</evidence>
<keyword evidence="3" id="KW-0418">Kinase</keyword>
<keyword evidence="8" id="KW-1185">Reference proteome</keyword>
<dbReference type="AlphaFoldDB" id="A0A914XKI1"/>
<dbReference type="InterPro" id="IPR050339">
    <property type="entry name" value="CC_SR_Kinase"/>
</dbReference>
<dbReference type="Gene3D" id="1.10.510.10">
    <property type="entry name" value="Transferase(Phosphotransferase) domain 1"/>
    <property type="match status" value="1"/>
</dbReference>
<keyword evidence="2 6" id="KW-0547">Nucleotide-binding</keyword>
<dbReference type="GO" id="GO:0004694">
    <property type="term" value="F:eukaryotic translation initiation factor 2alpha kinase activity"/>
    <property type="evidence" value="ECO:0007669"/>
    <property type="project" value="TreeGrafter"/>
</dbReference>
<evidence type="ECO:0000313" key="9">
    <source>
        <dbReference type="WBParaSite" id="PSAMB.scaffold8876size5666.g31866.t1"/>
    </source>
</evidence>
<evidence type="ECO:0000313" key="8">
    <source>
        <dbReference type="Proteomes" id="UP000887566"/>
    </source>
</evidence>
<dbReference type="PANTHER" id="PTHR11042:SF136">
    <property type="entry name" value="EIF-2-ALPHA KINASE GCN2"/>
    <property type="match status" value="1"/>
</dbReference>
<dbReference type="InterPro" id="IPR041715">
    <property type="entry name" value="HisRS-like_core"/>
</dbReference>
<comment type="similarity">
    <text evidence="5">Belongs to the protein kinase superfamily. Ser/Thr protein kinase family. GCN2 subfamily.</text>
</comment>
<evidence type="ECO:0000256" key="4">
    <source>
        <dbReference type="ARBA" id="ARBA00022840"/>
    </source>
</evidence>
<dbReference type="CDD" id="cd14046">
    <property type="entry name" value="STKc_EIF2AK4_GCN2_rpt2"/>
    <property type="match status" value="1"/>
</dbReference>
<dbReference type="InterPro" id="IPR017441">
    <property type="entry name" value="Protein_kinase_ATP_BS"/>
</dbReference>
<accession>A0A914XKI1</accession>
<keyword evidence="4 6" id="KW-0067">ATP-binding</keyword>
<evidence type="ECO:0000256" key="3">
    <source>
        <dbReference type="ARBA" id="ARBA00022777"/>
    </source>
</evidence>
<dbReference type="PROSITE" id="PS00107">
    <property type="entry name" value="PROTEIN_KINASE_ATP"/>
    <property type="match status" value="1"/>
</dbReference>
<evidence type="ECO:0000256" key="6">
    <source>
        <dbReference type="PROSITE-ProRule" id="PRU10141"/>
    </source>
</evidence>
<organism evidence="8 9">
    <name type="scientific">Plectus sambesii</name>
    <dbReference type="NCBI Taxonomy" id="2011161"/>
    <lineage>
        <taxon>Eukaryota</taxon>
        <taxon>Metazoa</taxon>
        <taxon>Ecdysozoa</taxon>
        <taxon>Nematoda</taxon>
        <taxon>Chromadorea</taxon>
        <taxon>Plectida</taxon>
        <taxon>Plectina</taxon>
        <taxon>Plectoidea</taxon>
        <taxon>Plectidae</taxon>
        <taxon>Plectus</taxon>
    </lineage>
</organism>
<dbReference type="SMART" id="SM00220">
    <property type="entry name" value="S_TKc"/>
    <property type="match status" value="1"/>
</dbReference>
<dbReference type="GO" id="GO:0005829">
    <property type="term" value="C:cytosol"/>
    <property type="evidence" value="ECO:0007669"/>
    <property type="project" value="TreeGrafter"/>
</dbReference>
<dbReference type="InterPro" id="IPR045864">
    <property type="entry name" value="aa-tRNA-synth_II/BPL/LPL"/>
</dbReference>
<dbReference type="GO" id="GO:0005524">
    <property type="term" value="F:ATP binding"/>
    <property type="evidence" value="ECO:0007669"/>
    <property type="project" value="UniProtKB-UniRule"/>
</dbReference>
<evidence type="ECO:0000256" key="5">
    <source>
        <dbReference type="ARBA" id="ARBA00037982"/>
    </source>
</evidence>
<dbReference type="SUPFAM" id="SSF56112">
    <property type="entry name" value="Protein kinase-like (PK-like)"/>
    <property type="match status" value="1"/>
</dbReference>
<reference evidence="9" key="1">
    <citation type="submission" date="2022-11" db="UniProtKB">
        <authorList>
            <consortium name="WormBaseParasite"/>
        </authorList>
    </citation>
    <scope>IDENTIFICATION</scope>
</reference>
<dbReference type="Pfam" id="PF13393">
    <property type="entry name" value="tRNA-synt_His"/>
    <property type="match status" value="1"/>
</dbReference>
<evidence type="ECO:0000256" key="1">
    <source>
        <dbReference type="ARBA" id="ARBA00022679"/>
    </source>
</evidence>
<dbReference type="Gene3D" id="3.30.200.20">
    <property type="entry name" value="Phosphorylase Kinase, domain 1"/>
    <property type="match status" value="1"/>
</dbReference>
<dbReference type="GO" id="GO:1990625">
    <property type="term" value="P:negative regulation of cytoplasmic translational initiation in response to stress"/>
    <property type="evidence" value="ECO:0007669"/>
    <property type="project" value="TreeGrafter"/>
</dbReference>
<protein>
    <submittedName>
        <fullName evidence="9">Protein kinase domain-containing protein</fullName>
    </submittedName>
</protein>
<dbReference type="InterPro" id="IPR000719">
    <property type="entry name" value="Prot_kinase_dom"/>
</dbReference>
<dbReference type="Proteomes" id="UP000887566">
    <property type="component" value="Unplaced"/>
</dbReference>
<keyword evidence="1" id="KW-0808">Transferase</keyword>